<dbReference type="Proteomes" id="UP000197138">
    <property type="component" value="Unassembled WGS sequence"/>
</dbReference>
<reference evidence="3" key="1">
    <citation type="journal article" date="2017" name="Plant J.">
        <title>The pomegranate (Punica granatum L.) genome and the genomics of punicalagin biosynthesis.</title>
        <authorList>
            <person name="Qin G."/>
            <person name="Xu C."/>
            <person name="Ming R."/>
            <person name="Tang H."/>
            <person name="Guyot R."/>
            <person name="Kramer E.M."/>
            <person name="Hu Y."/>
            <person name="Yi X."/>
            <person name="Qi Y."/>
            <person name="Xu X."/>
            <person name="Gao Z."/>
            <person name="Pan H."/>
            <person name="Jian J."/>
            <person name="Tian Y."/>
            <person name="Yue Z."/>
            <person name="Xu Y."/>
        </authorList>
    </citation>
    <scope>NUCLEOTIDE SEQUENCE [LARGE SCALE GENOMIC DNA]</scope>
    <source>
        <strain evidence="3">cv. Dabenzi</strain>
    </source>
</reference>
<dbReference type="AlphaFoldDB" id="A0A218Y0E6"/>
<feature type="compositionally biased region" description="Basic and acidic residues" evidence="1">
    <location>
        <begin position="18"/>
        <end position="36"/>
    </location>
</feature>
<feature type="region of interest" description="Disordered" evidence="1">
    <location>
        <begin position="18"/>
        <end position="44"/>
    </location>
</feature>
<gene>
    <name evidence="2" type="ORF">CDL15_Pgr002710</name>
</gene>
<proteinExistence type="predicted"/>
<sequence length="176" mass="19955">MDERRLCTVDRPSDRDHLFTREGEGCEGPLEHDGTTRRSRGEKRHMDECSLNVSRRSGIVVVSVFHGRAPKARRETFMTTETSLGKLSRVSEGHLKLIPRPWRSLGACRPVFGCRLLVSGSGLPEPCQKRRPWGIGVSRLKRYAPEMRPDVSLVTLALRGIFRVPYWAPFDASVTR</sequence>
<organism evidence="2 3">
    <name type="scientific">Punica granatum</name>
    <name type="common">Pomegranate</name>
    <dbReference type="NCBI Taxonomy" id="22663"/>
    <lineage>
        <taxon>Eukaryota</taxon>
        <taxon>Viridiplantae</taxon>
        <taxon>Streptophyta</taxon>
        <taxon>Embryophyta</taxon>
        <taxon>Tracheophyta</taxon>
        <taxon>Spermatophyta</taxon>
        <taxon>Magnoliopsida</taxon>
        <taxon>eudicotyledons</taxon>
        <taxon>Gunneridae</taxon>
        <taxon>Pentapetalae</taxon>
        <taxon>rosids</taxon>
        <taxon>malvids</taxon>
        <taxon>Myrtales</taxon>
        <taxon>Lythraceae</taxon>
        <taxon>Punica</taxon>
    </lineage>
</organism>
<evidence type="ECO:0000256" key="1">
    <source>
        <dbReference type="SAM" id="MobiDB-lite"/>
    </source>
</evidence>
<accession>A0A218Y0E6</accession>
<evidence type="ECO:0000313" key="2">
    <source>
        <dbReference type="EMBL" id="OWM90787.1"/>
    </source>
</evidence>
<protein>
    <submittedName>
        <fullName evidence="2">Uncharacterized protein</fullName>
    </submittedName>
</protein>
<dbReference type="EMBL" id="MTKT01000536">
    <property type="protein sequence ID" value="OWM90787.1"/>
    <property type="molecule type" value="Genomic_DNA"/>
</dbReference>
<name>A0A218Y0E6_PUNGR</name>
<comment type="caution">
    <text evidence="2">The sequence shown here is derived from an EMBL/GenBank/DDBJ whole genome shotgun (WGS) entry which is preliminary data.</text>
</comment>
<evidence type="ECO:0000313" key="3">
    <source>
        <dbReference type="Proteomes" id="UP000197138"/>
    </source>
</evidence>